<evidence type="ECO:0000256" key="1">
    <source>
        <dbReference type="ARBA" id="ARBA00022722"/>
    </source>
</evidence>
<dbReference type="EMBL" id="VTPC01008402">
    <property type="protein sequence ID" value="KAF2892870.1"/>
    <property type="molecule type" value="Genomic_DNA"/>
</dbReference>
<keyword evidence="3" id="KW-0255">Endonuclease</keyword>
<dbReference type="CDD" id="cd09272">
    <property type="entry name" value="RNase_HI_RT_Ty1"/>
    <property type="match status" value="1"/>
</dbReference>
<comment type="caution">
    <text evidence="10">The sequence shown here is derived from an EMBL/GenBank/DDBJ whole genome shotgun (WGS) entry which is preliminary data.</text>
</comment>
<dbReference type="Gene3D" id="3.30.420.10">
    <property type="entry name" value="Ribonuclease H-like superfamily/Ribonuclease H"/>
    <property type="match status" value="1"/>
</dbReference>
<evidence type="ECO:0000313" key="11">
    <source>
        <dbReference type="Proteomes" id="UP000801492"/>
    </source>
</evidence>
<organism evidence="10 11">
    <name type="scientific">Ignelater luminosus</name>
    <name type="common">Cucubano</name>
    <name type="synonym">Pyrophorus luminosus</name>
    <dbReference type="NCBI Taxonomy" id="2038154"/>
    <lineage>
        <taxon>Eukaryota</taxon>
        <taxon>Metazoa</taxon>
        <taxon>Ecdysozoa</taxon>
        <taxon>Arthropoda</taxon>
        <taxon>Hexapoda</taxon>
        <taxon>Insecta</taxon>
        <taxon>Pterygota</taxon>
        <taxon>Neoptera</taxon>
        <taxon>Endopterygota</taxon>
        <taxon>Coleoptera</taxon>
        <taxon>Polyphaga</taxon>
        <taxon>Elateriformia</taxon>
        <taxon>Elateroidea</taxon>
        <taxon>Elateridae</taxon>
        <taxon>Agrypninae</taxon>
        <taxon>Pyrophorini</taxon>
        <taxon>Ignelater</taxon>
    </lineage>
</organism>
<gene>
    <name evidence="10" type="ORF">ILUMI_13304</name>
</gene>
<keyword evidence="8" id="KW-0239">DNA-directed DNA polymerase</keyword>
<dbReference type="GO" id="GO:0003676">
    <property type="term" value="F:nucleic acid binding"/>
    <property type="evidence" value="ECO:0007669"/>
    <property type="project" value="InterPro"/>
</dbReference>
<name>A0A8K0D129_IGNLU</name>
<accession>A0A8K0D129</accession>
<dbReference type="GO" id="GO:0006310">
    <property type="term" value="P:DNA recombination"/>
    <property type="evidence" value="ECO:0007669"/>
    <property type="project" value="UniProtKB-KW"/>
</dbReference>
<dbReference type="GO" id="GO:0003964">
    <property type="term" value="F:RNA-directed DNA polymerase activity"/>
    <property type="evidence" value="ECO:0007669"/>
    <property type="project" value="UniProtKB-KW"/>
</dbReference>
<dbReference type="InterPro" id="IPR012337">
    <property type="entry name" value="RNaseH-like_sf"/>
</dbReference>
<keyword evidence="9" id="KW-0233">DNA recombination</keyword>
<dbReference type="OrthoDB" id="6753177at2759"/>
<dbReference type="Proteomes" id="UP000801492">
    <property type="component" value="Unassembled WGS sequence"/>
</dbReference>
<keyword evidence="7" id="KW-0695">RNA-directed DNA polymerase</keyword>
<dbReference type="PANTHER" id="PTHR42648:SF11">
    <property type="entry name" value="TRANSPOSON TY4-P GAG-POL POLYPROTEIN"/>
    <property type="match status" value="1"/>
</dbReference>
<evidence type="ECO:0000256" key="3">
    <source>
        <dbReference type="ARBA" id="ARBA00022759"/>
    </source>
</evidence>
<evidence type="ECO:0000256" key="5">
    <source>
        <dbReference type="ARBA" id="ARBA00022842"/>
    </source>
</evidence>
<keyword evidence="8" id="KW-0548">Nucleotidyltransferase</keyword>
<evidence type="ECO:0000256" key="8">
    <source>
        <dbReference type="ARBA" id="ARBA00022932"/>
    </source>
</evidence>
<dbReference type="GO" id="GO:0016787">
    <property type="term" value="F:hydrolase activity"/>
    <property type="evidence" value="ECO:0007669"/>
    <property type="project" value="UniProtKB-KW"/>
</dbReference>
<dbReference type="GO" id="GO:0004519">
    <property type="term" value="F:endonuclease activity"/>
    <property type="evidence" value="ECO:0007669"/>
    <property type="project" value="UniProtKB-KW"/>
</dbReference>
<dbReference type="PANTHER" id="PTHR42648">
    <property type="entry name" value="TRANSPOSASE, PUTATIVE-RELATED"/>
    <property type="match status" value="1"/>
</dbReference>
<keyword evidence="6" id="KW-0229">DNA integration</keyword>
<sequence>MENHLNEMTQIVDKLAPMEQNLDENLKAKEENNQARSFTQSGELRKESRRDFAVFVTKQGTLKRNIEVTKGSMDTYCPEQNGVAKSKNRSLTKMTNCMLLESDIERKFWGEAVCTANYLSKDYLQEDMEKHRLNYDTRVNKRDCNENQENEVEIDLFKEKEDNVEVKKETKNLKLKEGWLYGYSDADWTDDSKISEDLTKTVLYEHDQSALKILDKENFKSTKHIETRYHFIKHLKNSLMMKFEYCPSSEMLADILTKPVGATRIQHLREEIGLKE</sequence>
<keyword evidence="8" id="KW-0808">Transferase</keyword>
<dbReference type="AlphaFoldDB" id="A0A8K0D129"/>
<dbReference type="InterPro" id="IPR036397">
    <property type="entry name" value="RNaseH_sf"/>
</dbReference>
<keyword evidence="2" id="KW-0479">Metal-binding</keyword>
<keyword evidence="4" id="KW-0378">Hydrolase</keyword>
<evidence type="ECO:0000256" key="7">
    <source>
        <dbReference type="ARBA" id="ARBA00022918"/>
    </source>
</evidence>
<reference evidence="10" key="1">
    <citation type="submission" date="2019-08" db="EMBL/GenBank/DDBJ databases">
        <title>The genome of the North American firefly Photinus pyralis.</title>
        <authorList>
            <consortium name="Photinus pyralis genome working group"/>
            <person name="Fallon T.R."/>
            <person name="Sander Lower S.E."/>
            <person name="Weng J.-K."/>
        </authorList>
    </citation>
    <scope>NUCLEOTIDE SEQUENCE</scope>
    <source>
        <strain evidence="10">TRF0915ILg1</strain>
        <tissue evidence="10">Whole body</tissue>
    </source>
</reference>
<dbReference type="SUPFAM" id="SSF53098">
    <property type="entry name" value="Ribonuclease H-like"/>
    <property type="match status" value="1"/>
</dbReference>
<dbReference type="GO" id="GO:0046872">
    <property type="term" value="F:metal ion binding"/>
    <property type="evidence" value="ECO:0007669"/>
    <property type="project" value="UniProtKB-KW"/>
</dbReference>
<evidence type="ECO:0000256" key="4">
    <source>
        <dbReference type="ARBA" id="ARBA00022801"/>
    </source>
</evidence>
<protein>
    <submittedName>
        <fullName evidence="10">Uncharacterized protein</fullName>
    </submittedName>
</protein>
<evidence type="ECO:0000313" key="10">
    <source>
        <dbReference type="EMBL" id="KAF2892870.1"/>
    </source>
</evidence>
<keyword evidence="11" id="KW-1185">Reference proteome</keyword>
<dbReference type="GO" id="GO:0015074">
    <property type="term" value="P:DNA integration"/>
    <property type="evidence" value="ECO:0007669"/>
    <property type="project" value="UniProtKB-KW"/>
</dbReference>
<dbReference type="InterPro" id="IPR039537">
    <property type="entry name" value="Retrotran_Ty1/copia-like"/>
</dbReference>
<evidence type="ECO:0000256" key="2">
    <source>
        <dbReference type="ARBA" id="ARBA00022723"/>
    </source>
</evidence>
<keyword evidence="1" id="KW-0540">Nuclease</keyword>
<proteinExistence type="predicted"/>
<evidence type="ECO:0000256" key="9">
    <source>
        <dbReference type="ARBA" id="ARBA00023172"/>
    </source>
</evidence>
<evidence type="ECO:0000256" key="6">
    <source>
        <dbReference type="ARBA" id="ARBA00022908"/>
    </source>
</evidence>
<dbReference type="GO" id="GO:0003887">
    <property type="term" value="F:DNA-directed DNA polymerase activity"/>
    <property type="evidence" value="ECO:0007669"/>
    <property type="project" value="UniProtKB-KW"/>
</dbReference>
<keyword evidence="5" id="KW-0460">Magnesium</keyword>